<gene>
    <name evidence="2" type="ORF">HMPREF9430_01779</name>
</gene>
<comment type="caution">
    <text evidence="2">The sequence shown here is derived from an EMBL/GenBank/DDBJ whole genome shotgun (WGS) entry which is preliminary data.</text>
</comment>
<dbReference type="Proteomes" id="UP000004097">
    <property type="component" value="Unassembled WGS sequence"/>
</dbReference>
<dbReference type="RefSeq" id="WP_006526583.1">
    <property type="nucleotide sequence ID" value="NZ_GL637669.1"/>
</dbReference>
<evidence type="ECO:0000313" key="2">
    <source>
        <dbReference type="EMBL" id="EFW23654.1"/>
    </source>
</evidence>
<reference evidence="2 3" key="1">
    <citation type="submission" date="2010-08" db="EMBL/GenBank/DDBJ databases">
        <authorList>
            <person name="Weinstock G."/>
            <person name="Sodergren E."/>
            <person name="Clifton S."/>
            <person name="Fulton L."/>
            <person name="Fulton B."/>
            <person name="Courtney L."/>
            <person name="Fronick C."/>
            <person name="Harrison M."/>
            <person name="Strong C."/>
            <person name="Farmer C."/>
            <person name="Delahaunty K."/>
            <person name="Markovic C."/>
            <person name="Hall O."/>
            <person name="Minx P."/>
            <person name="Tomlinson C."/>
            <person name="Mitreva M."/>
            <person name="Hou S."/>
            <person name="Chen J."/>
            <person name="Wollam A."/>
            <person name="Pepin K.H."/>
            <person name="Johnson M."/>
            <person name="Bhonagiri V."/>
            <person name="Zhang X."/>
            <person name="Suruliraj S."/>
            <person name="Warren W."/>
            <person name="Chinwalla A."/>
            <person name="Mardis E.R."/>
            <person name="Wilson R.K."/>
        </authorList>
    </citation>
    <scope>NUCLEOTIDE SEQUENCE [LARGE SCALE GENOMIC DNA]</scope>
    <source>
        <strain evidence="2 3">F0204</strain>
    </source>
</reference>
<keyword evidence="1" id="KW-0812">Transmembrane</keyword>
<feature type="transmembrane region" description="Helical" evidence="1">
    <location>
        <begin position="312"/>
        <end position="331"/>
    </location>
</feature>
<feature type="transmembrane region" description="Helical" evidence="1">
    <location>
        <begin position="206"/>
        <end position="222"/>
    </location>
</feature>
<evidence type="ECO:0000313" key="3">
    <source>
        <dbReference type="Proteomes" id="UP000004097"/>
    </source>
</evidence>
<accession>E7MQE5</accession>
<feature type="transmembrane region" description="Helical" evidence="1">
    <location>
        <begin position="21"/>
        <end position="39"/>
    </location>
</feature>
<dbReference type="OrthoDB" id="6740035at2"/>
<feature type="transmembrane region" description="Helical" evidence="1">
    <location>
        <begin position="228"/>
        <end position="244"/>
    </location>
</feature>
<feature type="transmembrane region" description="Helical" evidence="1">
    <location>
        <begin position="256"/>
        <end position="277"/>
    </location>
</feature>
<dbReference type="STRING" id="706433.HMPREF9430_01779"/>
<keyword evidence="1" id="KW-0472">Membrane</keyword>
<proteinExistence type="predicted"/>
<keyword evidence="3" id="KW-1185">Reference proteome</keyword>
<dbReference type="eggNOG" id="ENOG5033JMY">
    <property type="taxonomic scope" value="Bacteria"/>
</dbReference>
<protein>
    <submittedName>
        <fullName evidence="2">Uncharacterized protein</fullName>
    </submittedName>
</protein>
<evidence type="ECO:0000256" key="1">
    <source>
        <dbReference type="SAM" id="Phobius"/>
    </source>
</evidence>
<feature type="transmembrane region" description="Helical" evidence="1">
    <location>
        <begin position="171"/>
        <end position="192"/>
    </location>
</feature>
<name>E7MQE5_9FIRM</name>
<feature type="transmembrane region" description="Helical" evidence="1">
    <location>
        <begin position="99"/>
        <end position="122"/>
    </location>
</feature>
<feature type="transmembrane region" description="Helical" evidence="1">
    <location>
        <begin position="129"/>
        <end position="151"/>
    </location>
</feature>
<dbReference type="AlphaFoldDB" id="E7MQE5"/>
<keyword evidence="1" id="KW-1133">Transmembrane helix</keyword>
<organism evidence="2 3">
    <name type="scientific">Solobacterium moorei F0204</name>
    <dbReference type="NCBI Taxonomy" id="706433"/>
    <lineage>
        <taxon>Bacteria</taxon>
        <taxon>Bacillati</taxon>
        <taxon>Bacillota</taxon>
        <taxon>Erysipelotrichia</taxon>
        <taxon>Erysipelotrichales</taxon>
        <taxon>Erysipelotrichaceae</taxon>
        <taxon>Solobacterium</taxon>
    </lineage>
</organism>
<feature type="transmembrane region" description="Helical" evidence="1">
    <location>
        <begin position="369"/>
        <end position="392"/>
    </location>
</feature>
<sequence length="753" mass="85605">MKKSDEKKRSIIFRKLLDNKLFVLGIFLMVSICILHALYEKSLANFIPINGTFQDFNPIRRFLAGQVPFKDFADYLGMGHLFAGTIFTVLFGGSYQGSLYAFAFLSIFGLALFSLLIATAVLQNKERAIFLTNALLITILVQPLFFQNAIASSDSVLYALQYSVKSNNSARTLRGSILVIACFLIFIGYLIFNKWFQNKELKFKKYYPYILISAVAGFSFAWSNDYGIGAWLCLLIMNTFLAFARERKLFFAVKILLLSIIISAASLFVTVEILTFGNFNSWVSFTFGTGGYQSWYFNNNTTRSYYPFDVDFSFVMLLQAFLVLIYLKKLFDHRGSVDACKRYGILAFLNMSCFAVVNEYKLISGGQLYEVALTVLFITIFMELISVILHLLESKQLQKKLILGSLVLSLAWLGSTAKDVGKLVIFGPGGTYVPALGGNMTNLRDDLYSAHAFLNGESFFATYATAQEVMEGTFQPSGIDYIIHALGDKQRQAYLDAFKNGAFKYAATIREDYSDWSFWMQRANWYFYRELYQDWHPVFANSYEIYWERNGDGESNRIENGFTIKVTTLGETSQKIEVNCEDKTLNGLADVYVDYSVEKKGNLSSKFLLKRELNVTNTGVVYPEGGVYYDHNQLRPKSAEYIPVQVVNGHGEVTITSQPEKSTILKVNTIHCEAIYNVTSKYIPINKIDNEKSQFIIAKFTKYEDDISNAKKLIYQGKEYTVVNAISKDDDIYITVEEIIEQDGSMDNFIQIR</sequence>
<dbReference type="EMBL" id="AECQ01000036">
    <property type="protein sequence ID" value="EFW23654.1"/>
    <property type="molecule type" value="Genomic_DNA"/>
</dbReference>
<dbReference type="HOGENOM" id="CLU_369559_0_0_9"/>